<feature type="signal peptide" evidence="1">
    <location>
        <begin position="1"/>
        <end position="22"/>
    </location>
</feature>
<gene>
    <name evidence="2" type="ORF">P5673_023016</name>
</gene>
<sequence length="73" mass="8267">MMISILVLVVFGNLSLPPETLHSDVFMVQHMLGEESLIRGSAHSIVERVTLGRKRKRVIQDCLTCHFTLHLVL</sequence>
<organism evidence="2 3">
    <name type="scientific">Acropora cervicornis</name>
    <name type="common">Staghorn coral</name>
    <dbReference type="NCBI Taxonomy" id="6130"/>
    <lineage>
        <taxon>Eukaryota</taxon>
        <taxon>Metazoa</taxon>
        <taxon>Cnidaria</taxon>
        <taxon>Anthozoa</taxon>
        <taxon>Hexacorallia</taxon>
        <taxon>Scleractinia</taxon>
        <taxon>Astrocoeniina</taxon>
        <taxon>Acroporidae</taxon>
        <taxon>Acropora</taxon>
    </lineage>
</organism>
<reference evidence="2" key="1">
    <citation type="journal article" date="2023" name="G3 (Bethesda)">
        <title>Whole genome assembly and annotation of the endangered Caribbean coral Acropora cervicornis.</title>
        <authorList>
            <person name="Selwyn J.D."/>
            <person name="Vollmer S.V."/>
        </authorList>
    </citation>
    <scope>NUCLEOTIDE SEQUENCE</scope>
    <source>
        <strain evidence="2">K2</strain>
    </source>
</reference>
<dbReference type="Proteomes" id="UP001249851">
    <property type="component" value="Unassembled WGS sequence"/>
</dbReference>
<accession>A0AAD9UZD9</accession>
<evidence type="ECO:0008006" key="4">
    <source>
        <dbReference type="Google" id="ProtNLM"/>
    </source>
</evidence>
<evidence type="ECO:0000256" key="1">
    <source>
        <dbReference type="SAM" id="SignalP"/>
    </source>
</evidence>
<dbReference type="AlphaFoldDB" id="A0AAD9UZD9"/>
<dbReference type="EMBL" id="JARQWQ010000063">
    <property type="protein sequence ID" value="KAK2555377.1"/>
    <property type="molecule type" value="Genomic_DNA"/>
</dbReference>
<proteinExistence type="predicted"/>
<evidence type="ECO:0000313" key="2">
    <source>
        <dbReference type="EMBL" id="KAK2555377.1"/>
    </source>
</evidence>
<comment type="caution">
    <text evidence="2">The sequence shown here is derived from an EMBL/GenBank/DDBJ whole genome shotgun (WGS) entry which is preliminary data.</text>
</comment>
<feature type="chain" id="PRO_5042076280" description="Secreted protein" evidence="1">
    <location>
        <begin position="23"/>
        <end position="73"/>
    </location>
</feature>
<keyword evidence="1" id="KW-0732">Signal</keyword>
<evidence type="ECO:0000313" key="3">
    <source>
        <dbReference type="Proteomes" id="UP001249851"/>
    </source>
</evidence>
<protein>
    <recommendedName>
        <fullName evidence="4">Secreted protein</fullName>
    </recommendedName>
</protein>
<keyword evidence="3" id="KW-1185">Reference proteome</keyword>
<name>A0AAD9UZD9_ACRCE</name>
<reference evidence="2" key="2">
    <citation type="journal article" date="2023" name="Science">
        <title>Genomic signatures of disease resistance in endangered staghorn corals.</title>
        <authorList>
            <person name="Vollmer S.V."/>
            <person name="Selwyn J.D."/>
            <person name="Despard B.A."/>
            <person name="Roesel C.L."/>
        </authorList>
    </citation>
    <scope>NUCLEOTIDE SEQUENCE</scope>
    <source>
        <strain evidence="2">K2</strain>
    </source>
</reference>